<dbReference type="SUPFAM" id="SSF51971">
    <property type="entry name" value="Nucleotide-binding domain"/>
    <property type="match status" value="1"/>
</dbReference>
<feature type="domain" description="NADH:flavin oxidoreductase/NADH oxidase N-terminal" evidence="10">
    <location>
        <begin position="20"/>
        <end position="345"/>
    </location>
</feature>
<feature type="domain" description="FAD/NAD(P)-binding" evidence="11">
    <location>
        <begin position="397"/>
        <end position="669"/>
    </location>
</feature>
<dbReference type="InterPro" id="IPR051793">
    <property type="entry name" value="NADH:flavin_oxidoreductase"/>
</dbReference>
<dbReference type="Proteomes" id="UP000078529">
    <property type="component" value="Unassembled WGS sequence"/>
</dbReference>
<evidence type="ECO:0000256" key="6">
    <source>
        <dbReference type="ARBA" id="ARBA00022723"/>
    </source>
</evidence>
<keyword evidence="6" id="KW-0479">Metal-binding</keyword>
<comment type="caution">
    <text evidence="12">The sequence shown here is derived from an EMBL/GenBank/DDBJ whole genome shotgun (WGS) entry which is preliminary data.</text>
</comment>
<organism evidence="12 13">
    <name type="scientific">Aureimonas ureilytica</name>
    <dbReference type="NCBI Taxonomy" id="401562"/>
    <lineage>
        <taxon>Bacteria</taxon>
        <taxon>Pseudomonadati</taxon>
        <taxon>Pseudomonadota</taxon>
        <taxon>Alphaproteobacteria</taxon>
        <taxon>Hyphomicrobiales</taxon>
        <taxon>Aurantimonadaceae</taxon>
        <taxon>Aureimonas</taxon>
    </lineage>
</organism>
<dbReference type="GO" id="GO:0016491">
    <property type="term" value="F:oxidoreductase activity"/>
    <property type="evidence" value="ECO:0007669"/>
    <property type="project" value="UniProtKB-KW"/>
</dbReference>
<evidence type="ECO:0000256" key="5">
    <source>
        <dbReference type="ARBA" id="ARBA00022643"/>
    </source>
</evidence>
<dbReference type="Gene3D" id="3.40.50.720">
    <property type="entry name" value="NAD(P)-binding Rossmann-like Domain"/>
    <property type="match status" value="1"/>
</dbReference>
<sequence length="719" mass="78822">MRHPKPPPFKFDVTGRFKPLFEPLAIGPVTIRNRFYQVPHCNGMNRQHPSSMARMRGIKAEGGWGAVCTEQCDIHYSSCHPRELRLWDERDLPTLILAVEQIHAGGALAGVELAHNGAYVHNLETRAIPIAPSGTPTRGNAPVHARAMDLADIRDLRRWHRTAAINAKHAGFDIVYVYAGHDMTLPAHFLSRRHNQRIDSYGGSLENRVRLLRELLDDAKDAVGDRCAVALRFSVDELIGSDGLTCEGEGRDVVEILADVPDLWDVNVGDFANDGQTARFSEEGFQENYVKFVKSVTGRPVVGVGRYTSPDRMLSLVTSGTLDLIGAARPSIADPFLPFKIASGQFDDIRECIGCNVCVASDKLGVPLRCTQNPTMGEEWRRGWHPERIAGKVSEDRILVIGAGPAGLEAATWLGRRGYETVIVDQEPVFGGRAVRESTLPGLSTYKRVADWRLQRLRLDPNVTLLAGNRVTADVVLDADFSLVAVATGATWRADGIGRTNARPIPGLDTIQVFTPDDIMAGRLPQGRVVIFDDDHGHMGGVIAELLVATGCLVTFVTPESLVSAWTVNTAEQPRIQRRLLERCIDVHVSTKLVGLGAGIVELACCFTGRRRQVPSDAVLLATSQIPRDELFHDLVKRIAEMPTGKSDIAPRIVRIGDCLAPGSIAAAVFAGHLFARTLGEGLQDRPSFRRENVVPDWDQPFPSAIEEPVFPGEYTCQT</sequence>
<dbReference type="GO" id="GO:0010181">
    <property type="term" value="F:FMN binding"/>
    <property type="evidence" value="ECO:0007669"/>
    <property type="project" value="InterPro"/>
</dbReference>
<dbReference type="InterPro" id="IPR023753">
    <property type="entry name" value="FAD/NAD-binding_dom"/>
</dbReference>
<evidence type="ECO:0000256" key="8">
    <source>
        <dbReference type="ARBA" id="ARBA00023004"/>
    </source>
</evidence>
<evidence type="ECO:0000256" key="4">
    <source>
        <dbReference type="ARBA" id="ARBA00022630"/>
    </source>
</evidence>
<comment type="similarity">
    <text evidence="3">In the N-terminal section; belongs to the NADH:flavin oxidoreductase/NADH oxidase family.</text>
</comment>
<dbReference type="PANTHER" id="PTHR42917">
    <property type="entry name" value="2,4-DIENOYL-COA REDUCTASE"/>
    <property type="match status" value="1"/>
</dbReference>
<dbReference type="Gene3D" id="3.20.20.70">
    <property type="entry name" value="Aldolase class I"/>
    <property type="match status" value="1"/>
</dbReference>
<dbReference type="CDD" id="cd02929">
    <property type="entry name" value="TMADH_HD_FMN"/>
    <property type="match status" value="1"/>
</dbReference>
<comment type="cofactor">
    <cofactor evidence="1">
        <name>FMN</name>
        <dbReference type="ChEBI" id="CHEBI:58210"/>
    </cofactor>
</comment>
<dbReference type="Pfam" id="PF00724">
    <property type="entry name" value="Oxidored_FMN"/>
    <property type="match status" value="1"/>
</dbReference>
<evidence type="ECO:0000259" key="11">
    <source>
        <dbReference type="Pfam" id="PF07992"/>
    </source>
</evidence>
<dbReference type="GO" id="GO:0051536">
    <property type="term" value="F:iron-sulfur cluster binding"/>
    <property type="evidence" value="ECO:0007669"/>
    <property type="project" value="UniProtKB-KW"/>
</dbReference>
<dbReference type="SUPFAM" id="SSF51905">
    <property type="entry name" value="FAD/NAD(P)-binding domain"/>
    <property type="match status" value="1"/>
</dbReference>
<dbReference type="InterPro" id="IPR037348">
    <property type="entry name" value="TMADH/DMDH_FMN-bd"/>
</dbReference>
<keyword evidence="5" id="KW-0288">FMN</keyword>
<dbReference type="PRINTS" id="PR00419">
    <property type="entry name" value="ADXRDTASE"/>
</dbReference>
<evidence type="ECO:0000256" key="9">
    <source>
        <dbReference type="ARBA" id="ARBA00023014"/>
    </source>
</evidence>
<gene>
    <name evidence="12" type="ORF">NS365_21595</name>
</gene>
<proteinExistence type="inferred from homology"/>
<evidence type="ECO:0000259" key="10">
    <source>
        <dbReference type="Pfam" id="PF00724"/>
    </source>
</evidence>
<evidence type="ECO:0000256" key="3">
    <source>
        <dbReference type="ARBA" id="ARBA00011048"/>
    </source>
</evidence>
<dbReference type="RefSeq" id="WP_058602355.1">
    <property type="nucleotide sequence ID" value="NZ_LDQA01000074.1"/>
</dbReference>
<protein>
    <submittedName>
        <fullName evidence="12">NADH:flavin oxidoreductase</fullName>
    </submittedName>
</protein>
<name>A0A175RFH2_9HYPH</name>
<dbReference type="PATRIC" id="fig|401562.4.peg.4453"/>
<dbReference type="GO" id="GO:0046872">
    <property type="term" value="F:metal ion binding"/>
    <property type="evidence" value="ECO:0007669"/>
    <property type="project" value="UniProtKB-KW"/>
</dbReference>
<keyword evidence="8" id="KW-0408">Iron</keyword>
<evidence type="ECO:0000256" key="1">
    <source>
        <dbReference type="ARBA" id="ARBA00001917"/>
    </source>
</evidence>
<evidence type="ECO:0000256" key="7">
    <source>
        <dbReference type="ARBA" id="ARBA00023002"/>
    </source>
</evidence>
<evidence type="ECO:0000256" key="2">
    <source>
        <dbReference type="ARBA" id="ARBA00001966"/>
    </source>
</evidence>
<evidence type="ECO:0000313" key="13">
    <source>
        <dbReference type="Proteomes" id="UP000078529"/>
    </source>
</evidence>
<keyword evidence="4" id="KW-0285">Flavoprotein</keyword>
<dbReference type="Pfam" id="PF07992">
    <property type="entry name" value="Pyr_redox_2"/>
    <property type="match status" value="1"/>
</dbReference>
<dbReference type="SUPFAM" id="SSF51395">
    <property type="entry name" value="FMN-linked oxidoreductases"/>
    <property type="match status" value="1"/>
</dbReference>
<dbReference type="AlphaFoldDB" id="A0A175RFH2"/>
<keyword evidence="7" id="KW-0560">Oxidoreductase</keyword>
<dbReference type="PANTHER" id="PTHR42917:SF2">
    <property type="entry name" value="2,4-DIENOYL-COA REDUCTASE [(2E)-ENOYL-COA-PRODUCING]"/>
    <property type="match status" value="1"/>
</dbReference>
<dbReference type="InterPro" id="IPR001155">
    <property type="entry name" value="OxRdtase_FMN_N"/>
</dbReference>
<reference evidence="12 13" key="1">
    <citation type="journal article" date="2016" name="Front. Microbiol.">
        <title>Genomic Resource of Rice Seed Associated Bacteria.</title>
        <authorList>
            <person name="Midha S."/>
            <person name="Bansal K."/>
            <person name="Sharma S."/>
            <person name="Kumar N."/>
            <person name="Patil P.P."/>
            <person name="Chaudhry V."/>
            <person name="Patil P.B."/>
        </authorList>
    </citation>
    <scope>NUCLEOTIDE SEQUENCE [LARGE SCALE GENOMIC DNA]</scope>
    <source>
        <strain evidence="12 13">NS365</strain>
    </source>
</reference>
<keyword evidence="13" id="KW-1185">Reference proteome</keyword>
<dbReference type="InterPro" id="IPR013785">
    <property type="entry name" value="Aldolase_TIM"/>
</dbReference>
<dbReference type="Gene3D" id="3.50.50.60">
    <property type="entry name" value="FAD/NAD(P)-binding domain"/>
    <property type="match status" value="1"/>
</dbReference>
<evidence type="ECO:0000313" key="12">
    <source>
        <dbReference type="EMBL" id="KTR02520.1"/>
    </source>
</evidence>
<accession>A0A175RFH2</accession>
<comment type="cofactor">
    <cofactor evidence="2">
        <name>[4Fe-4S] cluster</name>
        <dbReference type="ChEBI" id="CHEBI:49883"/>
    </cofactor>
</comment>
<keyword evidence="9" id="KW-0411">Iron-sulfur</keyword>
<dbReference type="EMBL" id="LDQA01000074">
    <property type="protein sequence ID" value="KTR02520.1"/>
    <property type="molecule type" value="Genomic_DNA"/>
</dbReference>
<dbReference type="InterPro" id="IPR036188">
    <property type="entry name" value="FAD/NAD-bd_sf"/>
</dbReference>